<keyword evidence="10" id="KW-1185">Reference proteome</keyword>
<dbReference type="STRING" id="985895.E5A0I1"/>
<evidence type="ECO:0000256" key="4">
    <source>
        <dbReference type="ARBA" id="ARBA00022776"/>
    </source>
</evidence>
<feature type="compositionally biased region" description="Acidic residues" evidence="8">
    <location>
        <begin position="913"/>
        <end position="926"/>
    </location>
</feature>
<keyword evidence="5" id="KW-0159">Chromosome partition</keyword>
<dbReference type="HOGENOM" id="CLU_006541_0_1_1"/>
<feature type="compositionally biased region" description="Polar residues" evidence="8">
    <location>
        <begin position="79"/>
        <end position="88"/>
    </location>
</feature>
<feature type="compositionally biased region" description="Low complexity" evidence="8">
    <location>
        <begin position="98"/>
        <end position="125"/>
    </location>
</feature>
<dbReference type="GO" id="GO:0007059">
    <property type="term" value="P:chromosome segregation"/>
    <property type="evidence" value="ECO:0007669"/>
    <property type="project" value="UniProtKB-KW"/>
</dbReference>
<keyword evidence="4" id="KW-0498">Mitosis</keyword>
<evidence type="ECO:0000313" key="10">
    <source>
        <dbReference type="Proteomes" id="UP000002668"/>
    </source>
</evidence>
<dbReference type="OrthoDB" id="5565328at2759"/>
<evidence type="ECO:0000256" key="8">
    <source>
        <dbReference type="SAM" id="MobiDB-lite"/>
    </source>
</evidence>
<dbReference type="InParanoid" id="E5A0I1"/>
<dbReference type="PANTHER" id="PTHR21394">
    <property type="entry name" value="MAU2 CHROMATID COHESION FACTOR HOMOLOG"/>
    <property type="match status" value="1"/>
</dbReference>
<dbReference type="VEuPathDB" id="FungiDB:LEMA_P101720.1"/>
<evidence type="ECO:0008006" key="11">
    <source>
        <dbReference type="Google" id="ProtNLM"/>
    </source>
</evidence>
<dbReference type="Proteomes" id="UP000002668">
    <property type="component" value="Genome"/>
</dbReference>
<feature type="compositionally biased region" description="Low complexity" evidence="8">
    <location>
        <begin position="151"/>
        <end position="162"/>
    </location>
</feature>
<reference evidence="10" key="1">
    <citation type="journal article" date="2011" name="Nat. Commun.">
        <title>Effector diversification within compartments of the Leptosphaeria maculans genome affected by Repeat-Induced Point mutations.</title>
        <authorList>
            <person name="Rouxel T."/>
            <person name="Grandaubert J."/>
            <person name="Hane J.K."/>
            <person name="Hoede C."/>
            <person name="van de Wouw A.P."/>
            <person name="Couloux A."/>
            <person name="Dominguez V."/>
            <person name="Anthouard V."/>
            <person name="Bally P."/>
            <person name="Bourras S."/>
            <person name="Cozijnsen A.J."/>
            <person name="Ciuffetti L.M."/>
            <person name="Degrave A."/>
            <person name="Dilmaghani A."/>
            <person name="Duret L."/>
            <person name="Fudal I."/>
            <person name="Goodwin S.B."/>
            <person name="Gout L."/>
            <person name="Glaser N."/>
            <person name="Linglin J."/>
            <person name="Kema G.H.J."/>
            <person name="Lapalu N."/>
            <person name="Lawrence C.B."/>
            <person name="May K."/>
            <person name="Meyer M."/>
            <person name="Ollivier B."/>
            <person name="Poulain J."/>
            <person name="Schoch C.L."/>
            <person name="Simon A."/>
            <person name="Spatafora J.W."/>
            <person name="Stachowiak A."/>
            <person name="Turgeon B.G."/>
            <person name="Tyler B.M."/>
            <person name="Vincent D."/>
            <person name="Weissenbach J."/>
            <person name="Amselem J."/>
            <person name="Quesneville H."/>
            <person name="Oliver R.P."/>
            <person name="Wincker P."/>
            <person name="Balesdent M.-H."/>
            <person name="Howlett B.J."/>
        </authorList>
    </citation>
    <scope>NUCLEOTIDE SEQUENCE [LARGE SCALE GENOMIC DNA]</scope>
    <source>
        <strain evidence="10">JN3 / isolate v23.1.3 / race Av1-4-5-6-7-8</strain>
    </source>
</reference>
<evidence type="ECO:0000256" key="1">
    <source>
        <dbReference type="ARBA" id="ARBA00004123"/>
    </source>
</evidence>
<gene>
    <name evidence="9" type="ORF">LEMA_P101720.1</name>
</gene>
<feature type="compositionally biased region" description="Low complexity" evidence="8">
    <location>
        <begin position="19"/>
        <end position="62"/>
    </location>
</feature>
<comment type="subcellular location">
    <subcellularLocation>
        <location evidence="1">Nucleus</location>
    </subcellularLocation>
</comment>
<comment type="similarity">
    <text evidence="2">Belongs to the SCC4/mau-2 family.</text>
</comment>
<feature type="compositionally biased region" description="Polar residues" evidence="8">
    <location>
        <begin position="209"/>
        <end position="225"/>
    </location>
</feature>
<organism evidence="10">
    <name type="scientific">Leptosphaeria maculans (strain JN3 / isolate v23.1.3 / race Av1-4-5-6-7-8)</name>
    <name type="common">Blackleg fungus</name>
    <name type="synonym">Phoma lingam</name>
    <dbReference type="NCBI Taxonomy" id="985895"/>
    <lineage>
        <taxon>Eukaryota</taxon>
        <taxon>Fungi</taxon>
        <taxon>Dikarya</taxon>
        <taxon>Ascomycota</taxon>
        <taxon>Pezizomycotina</taxon>
        <taxon>Dothideomycetes</taxon>
        <taxon>Pleosporomycetidae</taxon>
        <taxon>Pleosporales</taxon>
        <taxon>Pleosporineae</taxon>
        <taxon>Leptosphaeriaceae</taxon>
        <taxon>Plenodomus</taxon>
        <taxon>Plenodomus lingam/Leptosphaeria maculans species complex</taxon>
    </lineage>
</organism>
<feature type="region of interest" description="Disordered" evidence="8">
    <location>
        <begin position="1"/>
        <end position="284"/>
    </location>
</feature>
<dbReference type="GO" id="GO:0007064">
    <property type="term" value="P:mitotic sister chromatid cohesion"/>
    <property type="evidence" value="ECO:0007669"/>
    <property type="project" value="InterPro"/>
</dbReference>
<feature type="region of interest" description="Disordered" evidence="8">
    <location>
        <begin position="905"/>
        <end position="926"/>
    </location>
</feature>
<evidence type="ECO:0000256" key="7">
    <source>
        <dbReference type="ARBA" id="ARBA00023306"/>
    </source>
</evidence>
<evidence type="ECO:0000256" key="5">
    <source>
        <dbReference type="ARBA" id="ARBA00022829"/>
    </source>
</evidence>
<dbReference type="GO" id="GO:0005634">
    <property type="term" value="C:nucleus"/>
    <property type="evidence" value="ECO:0007669"/>
    <property type="project" value="UniProtKB-SubCell"/>
</dbReference>
<sequence length="926" mass="103574">MDPRYNWLPQGFPNGQYAPYNHPQQPNGYQYPQPQAQQQQQQPSQQGYPPQYQQQYAPMPMQTSGGYPPPQQYQNYNQATPPRQSSQHYPPMGMPVSQQMAQPMQMQPQMNQNHQQQIQPRIQPQVVIPARNPHSHPSSAMQMQPPRPREAQVQVQVPVQRPGNAIPQMDGVAELQRRYSSQQSVASPATKPVERSQSHQENAPRPQQRPMNTQMQNQNQHRTPLQPQSVPAQRAPSQAQAPLKHERTPSVQDPSPRPKSHPKVVISKPSSHQLTPTKHVHTQRKQLPADLSVMLLSAADEYIAAARGMSAVILRHKRQADIHQYQKYMATAMACMESVLKDFNLLPRDEAKLRLRYASLLIDETDNSTEIEGILSKQISLCGRFRLHDLKYATFHLQARYQFKTNHRAAIKSLSKPISEAETFQHIAWVYALRFLKISLILQVPGRIEVVPALQQLNAIASHAQKLGDRAIYVACCVMEAMVHLRSSAADRLEQAQRAVAAARSLQLEVSNTQLGSFGTLIDLVDVACGIQQGNPDHMKQARLDGVMTDKTEKSARIHAGIFTVLIEKSFGGSLTSDSGGIFEKNADGRDELLFSWLPREDMQALCFHISALDQSVHEKGLRFIEEAHSRSREALKRQTAFDAPVSIAQAQADWIRVLDWHNVFALGLMSLARCQNSKAKDALSILKGRIAKPPYNNQGVFTRSLSFLSAVIYQTEGSLSSALTAYSSEELALPDAATSPGMNLDLAILAALNRFLIVRNPSHPEHHTANTLVVALQQISGNHSNQYIRTAFRILQGMISENVTINRQKTQMQSASNRARDVFSATNNAEFVIMALSVFTARFFVDAPNWAKAIDATRRIALRSGKPLWMAVAAGLCMMAYQQNGLFEEAQKAQADFELVRTKLPPALRGEQEEDMDAEGEVDEG</sequence>
<dbReference type="EMBL" id="FP929130">
    <property type="protein sequence ID" value="CBX97041.1"/>
    <property type="molecule type" value="Genomic_DNA"/>
</dbReference>
<keyword evidence="6" id="KW-0539">Nucleus</keyword>
<dbReference type="InterPro" id="IPR019440">
    <property type="entry name" value="MAU2"/>
</dbReference>
<dbReference type="eggNOG" id="ENOG502RK5N">
    <property type="taxonomic scope" value="Eukaryota"/>
</dbReference>
<accession>E5A0I1</accession>
<proteinExistence type="inferred from homology"/>
<dbReference type="OMA" id="QMVDICC"/>
<feature type="compositionally biased region" description="Polar residues" evidence="8">
    <location>
        <begin position="178"/>
        <end position="187"/>
    </location>
</feature>
<dbReference type="GeneID" id="13283321"/>
<evidence type="ECO:0000313" key="9">
    <source>
        <dbReference type="EMBL" id="CBX97041.1"/>
    </source>
</evidence>
<name>E5A0I1_LEPMJ</name>
<keyword evidence="7" id="KW-0131">Cell cycle</keyword>
<dbReference type="GO" id="GO:0051301">
    <property type="term" value="P:cell division"/>
    <property type="evidence" value="ECO:0007669"/>
    <property type="project" value="UniProtKB-KW"/>
</dbReference>
<feature type="compositionally biased region" description="Low complexity" evidence="8">
    <location>
        <begin position="226"/>
        <end position="242"/>
    </location>
</feature>
<keyword evidence="3" id="KW-0132">Cell division</keyword>
<evidence type="ECO:0000256" key="3">
    <source>
        <dbReference type="ARBA" id="ARBA00022618"/>
    </source>
</evidence>
<evidence type="ECO:0000256" key="2">
    <source>
        <dbReference type="ARBA" id="ARBA00008585"/>
    </source>
</evidence>
<evidence type="ECO:0000256" key="6">
    <source>
        <dbReference type="ARBA" id="ARBA00023242"/>
    </source>
</evidence>
<protein>
    <recommendedName>
        <fullName evidence="11">75k gamma secalin</fullName>
    </recommendedName>
</protein>
<dbReference type="AlphaFoldDB" id="E5A0I1"/>
<dbReference type="Pfam" id="PF10345">
    <property type="entry name" value="Cohesin_load"/>
    <property type="match status" value="1"/>
</dbReference>